<dbReference type="Proteomes" id="UP001149822">
    <property type="component" value="Unassembled WGS sequence"/>
</dbReference>
<accession>A0ABT4JA40</accession>
<name>A0ABT4JA40_9RHOB</name>
<proteinExistence type="predicted"/>
<protein>
    <submittedName>
        <fullName evidence="1">Uncharacterized protein</fullName>
    </submittedName>
</protein>
<evidence type="ECO:0000313" key="2">
    <source>
        <dbReference type="Proteomes" id="UP001149822"/>
    </source>
</evidence>
<dbReference type="RefSeq" id="WP_268944093.1">
    <property type="nucleotide sequence ID" value="NZ_JAPTYD010000061.1"/>
</dbReference>
<keyword evidence="2" id="KW-1185">Reference proteome</keyword>
<dbReference type="EMBL" id="JAPTYD010000061">
    <property type="protein sequence ID" value="MCZ0963996.1"/>
    <property type="molecule type" value="Genomic_DNA"/>
</dbReference>
<sequence>MSFDRAQTTARLRLHDSVTTSATRSTVSLPIAMPGYSAQSTWACAPIGVSTRRRARMAGAGNVRFQ</sequence>
<organism evidence="1 2">
    <name type="scientific">Paracoccus benzoatiresistens</name>
    <dbReference type="NCBI Taxonomy" id="2997341"/>
    <lineage>
        <taxon>Bacteria</taxon>
        <taxon>Pseudomonadati</taxon>
        <taxon>Pseudomonadota</taxon>
        <taxon>Alphaproteobacteria</taxon>
        <taxon>Rhodobacterales</taxon>
        <taxon>Paracoccaceae</taxon>
        <taxon>Paracoccus</taxon>
    </lineage>
</organism>
<gene>
    <name evidence="1" type="ORF">OU682_20600</name>
</gene>
<comment type="caution">
    <text evidence="1">The sequence shown here is derived from an EMBL/GenBank/DDBJ whole genome shotgun (WGS) entry which is preliminary data.</text>
</comment>
<reference evidence="1" key="1">
    <citation type="submission" date="2022-12" db="EMBL/GenBank/DDBJ databases">
        <title>Paracoccus sp. EF6 isolated from a lake water.</title>
        <authorList>
            <person name="Liu H."/>
        </authorList>
    </citation>
    <scope>NUCLEOTIDE SEQUENCE</scope>
    <source>
        <strain evidence="1">EF6</strain>
    </source>
</reference>
<evidence type="ECO:0000313" key="1">
    <source>
        <dbReference type="EMBL" id="MCZ0963996.1"/>
    </source>
</evidence>